<name>A0A2V3W475_9BACI</name>
<comment type="caution">
    <text evidence="8">The sequence shown here is derived from an EMBL/GenBank/DDBJ whole genome shotgun (WGS) entry which is preliminary data.</text>
</comment>
<dbReference type="GO" id="GO:0004497">
    <property type="term" value="F:monooxygenase activity"/>
    <property type="evidence" value="ECO:0007669"/>
    <property type="project" value="UniProtKB-KW"/>
</dbReference>
<evidence type="ECO:0000256" key="3">
    <source>
        <dbReference type="ARBA" id="ARBA00023002"/>
    </source>
</evidence>
<comment type="similarity">
    <text evidence="5">Belongs to the NtaA/SnaA/DszA monooxygenase family.</text>
</comment>
<feature type="binding site" evidence="6">
    <location>
        <position position="95"/>
    </location>
    <ligand>
        <name>FMN</name>
        <dbReference type="ChEBI" id="CHEBI:58210"/>
    </ligand>
</feature>
<keyword evidence="9" id="KW-1185">Reference proteome</keyword>
<keyword evidence="3" id="KW-0560">Oxidoreductase</keyword>
<feature type="binding site" evidence="6">
    <location>
        <position position="58"/>
    </location>
    <ligand>
        <name>FMN</name>
        <dbReference type="ChEBI" id="CHEBI:58210"/>
    </ligand>
</feature>
<feature type="binding site" evidence="6">
    <location>
        <position position="147"/>
    </location>
    <ligand>
        <name>FMN</name>
        <dbReference type="ChEBI" id="CHEBI:58210"/>
    </ligand>
</feature>
<evidence type="ECO:0000313" key="8">
    <source>
        <dbReference type="EMBL" id="PXW87878.1"/>
    </source>
</evidence>
<dbReference type="SUPFAM" id="SSF51679">
    <property type="entry name" value="Bacterial luciferase-like"/>
    <property type="match status" value="1"/>
</dbReference>
<dbReference type="PANTHER" id="PTHR30011">
    <property type="entry name" value="ALKANESULFONATE MONOOXYGENASE-RELATED"/>
    <property type="match status" value="1"/>
</dbReference>
<feature type="binding site" evidence="6">
    <location>
        <position position="222"/>
    </location>
    <ligand>
        <name>FMN</name>
        <dbReference type="ChEBI" id="CHEBI:58210"/>
    </ligand>
</feature>
<dbReference type="RefSeq" id="WP_110394711.1">
    <property type="nucleotide sequence ID" value="NZ_JADIJL010000007.1"/>
</dbReference>
<dbReference type="Pfam" id="PF00296">
    <property type="entry name" value="Bac_luciferase"/>
    <property type="match status" value="1"/>
</dbReference>
<gene>
    <name evidence="8" type="ORF">DFR56_10426</name>
</gene>
<reference evidence="8 9" key="1">
    <citation type="submission" date="2018-05" db="EMBL/GenBank/DDBJ databases">
        <title>Genomic Encyclopedia of Type Strains, Phase IV (KMG-IV): sequencing the most valuable type-strain genomes for metagenomic binning, comparative biology and taxonomic classification.</title>
        <authorList>
            <person name="Goeker M."/>
        </authorList>
    </citation>
    <scope>NUCLEOTIDE SEQUENCE [LARGE SCALE GENOMIC DNA]</scope>
    <source>
        <strain evidence="8 9">DSM 28556</strain>
    </source>
</reference>
<organism evidence="8 9">
    <name type="scientific">Pseudogracilibacillus auburnensis</name>
    <dbReference type="NCBI Taxonomy" id="1494959"/>
    <lineage>
        <taxon>Bacteria</taxon>
        <taxon>Bacillati</taxon>
        <taxon>Bacillota</taxon>
        <taxon>Bacilli</taxon>
        <taxon>Bacillales</taxon>
        <taxon>Bacillaceae</taxon>
        <taxon>Pseudogracilibacillus</taxon>
    </lineage>
</organism>
<evidence type="ECO:0000259" key="7">
    <source>
        <dbReference type="Pfam" id="PF00296"/>
    </source>
</evidence>
<dbReference type="OrthoDB" id="3265338at2"/>
<evidence type="ECO:0000256" key="2">
    <source>
        <dbReference type="ARBA" id="ARBA00022643"/>
    </source>
</evidence>
<dbReference type="Gene3D" id="3.20.20.30">
    <property type="entry name" value="Luciferase-like domain"/>
    <property type="match status" value="1"/>
</dbReference>
<sequence>MVQNRQLKLAAYLVGSGMHVSSWRHTLANPASSIDIKALQKQAQIAESGKFDFVFIADSLAINHESHPQILNRFDPIVLITALSAATEKIGVGATASTTYSEPYVLARQFASVDHISGGRSGWNVVTTADATGETALNFSREKHWEHDHRYERAEEFVDIVKSLWDSWEDDAFLYHKEAGTFYDKNKVHEVNFKGEYFSVKGPLNIARSKQGQPVIIQAGASVPGQRLAARTGEVIFTHWDDIETSKKHYKKLKAQLKDFNRSEDELLIFHAISPIVGETEEAALQKYHELDELIDPYESLKFASGYMGNVDFSKYSLDTPAKEVEFPEVNSIQSSFNEMKKIIEEEDLKVGDLYKRFFGAAKKDAFIGTPTQVADEIETWYTERATDGFMIQFRLLPRDLEDFVELVVPILQDRGLFRKEYTGSTLREHLGLAKPVNCFTKKVRS</sequence>
<dbReference type="AlphaFoldDB" id="A0A2V3W475"/>
<evidence type="ECO:0000313" key="9">
    <source>
        <dbReference type="Proteomes" id="UP000247978"/>
    </source>
</evidence>
<dbReference type="PIRSF" id="PIRSF000337">
    <property type="entry name" value="NTA_MOA"/>
    <property type="match status" value="1"/>
</dbReference>
<dbReference type="InterPro" id="IPR016215">
    <property type="entry name" value="NTA_MOA"/>
</dbReference>
<dbReference type="Proteomes" id="UP000247978">
    <property type="component" value="Unassembled WGS sequence"/>
</dbReference>
<evidence type="ECO:0000256" key="1">
    <source>
        <dbReference type="ARBA" id="ARBA00022630"/>
    </source>
</evidence>
<dbReference type="InterPro" id="IPR036661">
    <property type="entry name" value="Luciferase-like_sf"/>
</dbReference>
<evidence type="ECO:0000256" key="4">
    <source>
        <dbReference type="ARBA" id="ARBA00023033"/>
    </source>
</evidence>
<accession>A0A2V3W475</accession>
<evidence type="ECO:0000256" key="6">
    <source>
        <dbReference type="PIRSR" id="PIRSR000337-1"/>
    </source>
</evidence>
<dbReference type="NCBIfam" id="TIGR03860">
    <property type="entry name" value="FMN_nitrolo"/>
    <property type="match status" value="1"/>
</dbReference>
<evidence type="ECO:0000256" key="5">
    <source>
        <dbReference type="ARBA" id="ARBA00033748"/>
    </source>
</evidence>
<dbReference type="GO" id="GO:0016705">
    <property type="term" value="F:oxidoreductase activity, acting on paired donors, with incorporation or reduction of molecular oxygen"/>
    <property type="evidence" value="ECO:0007669"/>
    <property type="project" value="InterPro"/>
</dbReference>
<dbReference type="PANTHER" id="PTHR30011:SF16">
    <property type="entry name" value="C2H2 FINGER DOMAIN TRANSCRIPTION FACTOR (EUROFUNG)-RELATED"/>
    <property type="match status" value="1"/>
</dbReference>
<dbReference type="InterPro" id="IPR011251">
    <property type="entry name" value="Luciferase-like_dom"/>
</dbReference>
<protein>
    <submittedName>
        <fullName evidence="8">FMN-dependent oxidoreductase (Nitrilotriacetate monooxygenase family)</fullName>
    </submittedName>
</protein>
<keyword evidence="2 6" id="KW-0288">FMN</keyword>
<keyword evidence="4 8" id="KW-0503">Monooxygenase</keyword>
<keyword evidence="1 6" id="KW-0285">Flavoprotein</keyword>
<proteinExistence type="inferred from homology"/>
<dbReference type="EMBL" id="QJJQ01000004">
    <property type="protein sequence ID" value="PXW87878.1"/>
    <property type="molecule type" value="Genomic_DNA"/>
</dbReference>
<dbReference type="CDD" id="cd01095">
    <property type="entry name" value="Nitrilotriacetate_monoxgenase"/>
    <property type="match status" value="1"/>
</dbReference>
<feature type="domain" description="Luciferase-like" evidence="7">
    <location>
        <begin position="20"/>
        <end position="384"/>
    </location>
</feature>
<dbReference type="InterPro" id="IPR051260">
    <property type="entry name" value="Diverse_substr_monoxygenases"/>
</dbReference>
<feature type="binding site" evidence="6">
    <location>
        <position position="151"/>
    </location>
    <ligand>
        <name>FMN</name>
        <dbReference type="ChEBI" id="CHEBI:58210"/>
    </ligand>
</feature>